<dbReference type="CDD" id="cd00118">
    <property type="entry name" value="LysM"/>
    <property type="match status" value="1"/>
</dbReference>
<evidence type="ECO:0000256" key="3">
    <source>
        <dbReference type="ARBA" id="ARBA00022692"/>
    </source>
</evidence>
<evidence type="ECO:0000259" key="14">
    <source>
        <dbReference type="PROSITE" id="PS51782"/>
    </source>
</evidence>
<evidence type="ECO:0000256" key="6">
    <source>
        <dbReference type="ARBA" id="ARBA00022840"/>
    </source>
</evidence>
<sequence>MAASFPNVLVFVVVFFFSSRAQQPYINNAQLNCYATNASSALGYSCNGLRPSCQSFLTFRAESPYLSPPLIAFLLSADTANISRINSVPDVATLPAGELLIVPVPCFCSGQFYQHNASYTLKSAGENYFTVANDTYQGLSACQALIDQNHFDSRHLKSGDQIVVPLRCACPTLNQTSAGVRYLLSYLVTWGDDIPTIANRFNADYPSVLAANNLTAKSTIFPFTTLLIPLTTEPTRISSAPSPPPDVSQPSGAGGSSNKWVFAGVGIGAGVLILLGFPSLFFCLWRRRRRRQIQRKKGKLVSSSEDYGGLPFKSSSTPSMTTPSPLASSVIRELLDSMTLTLYKFDELKRATGNFDEDHRIRGSVFRGIFNGDAAAVKRLKGDVSNEINILKQISHSNVIKLSGFCLHEGNTYMVYEFADLGSLSDWLHHKKNIFGDSSTSLTWKQRIQIACDVADGLNYLHNYTNPPYIHKNLKSNNILLSRDFRAKVANFGLARPVEEEEGGSRQLTRHVVGTQGYMSPEYLEHGLITPKLDVFAFGVLLLELLSGKEASFAKEEERREVLLWAAIDDILSGEDVINKLRRFIDHRLGDDYPFELAFAMAELAKRCVARDPAARPNMMEVLVSLSAICNSTLDWEPGDLSNSSPGSTICARLFSPLGS</sequence>
<dbReference type="InterPro" id="IPR056561">
    <property type="entry name" value="NFP_LYK_LysM1"/>
</dbReference>
<dbReference type="InterPro" id="IPR056563">
    <property type="entry name" value="LysM3_LYK4_5"/>
</dbReference>
<dbReference type="AlphaFoldDB" id="A0A2I0ALY9"/>
<accession>A0A2I0ALY9</accession>
<evidence type="ECO:0000313" key="15">
    <source>
        <dbReference type="EMBL" id="PKA56570.1"/>
    </source>
</evidence>
<dbReference type="SUPFAM" id="SSF54106">
    <property type="entry name" value="LysM domain"/>
    <property type="match status" value="1"/>
</dbReference>
<reference evidence="15 16" key="1">
    <citation type="journal article" date="2017" name="Nature">
        <title>The Apostasia genome and the evolution of orchids.</title>
        <authorList>
            <person name="Zhang G.Q."/>
            <person name="Liu K.W."/>
            <person name="Li Z."/>
            <person name="Lohaus R."/>
            <person name="Hsiao Y.Y."/>
            <person name="Niu S.C."/>
            <person name="Wang J.Y."/>
            <person name="Lin Y.C."/>
            <person name="Xu Q."/>
            <person name="Chen L.J."/>
            <person name="Yoshida K."/>
            <person name="Fujiwara S."/>
            <person name="Wang Z.W."/>
            <person name="Zhang Y.Q."/>
            <person name="Mitsuda N."/>
            <person name="Wang M."/>
            <person name="Liu G.H."/>
            <person name="Pecoraro L."/>
            <person name="Huang H.X."/>
            <person name="Xiao X.J."/>
            <person name="Lin M."/>
            <person name="Wu X.Y."/>
            <person name="Wu W.L."/>
            <person name="Chen Y.Y."/>
            <person name="Chang S.B."/>
            <person name="Sakamoto S."/>
            <person name="Ohme-Takagi M."/>
            <person name="Yagi M."/>
            <person name="Zeng S.J."/>
            <person name="Shen C.Y."/>
            <person name="Yeh C.M."/>
            <person name="Luo Y.B."/>
            <person name="Tsai W.C."/>
            <person name="Van de Peer Y."/>
            <person name="Liu Z.J."/>
        </authorList>
    </citation>
    <scope>NUCLEOTIDE SEQUENCE [LARGE SCALE GENOMIC DNA]</scope>
    <source>
        <strain evidence="16">cv. Shenzhen</strain>
        <tissue evidence="15">Stem</tissue>
    </source>
</reference>
<evidence type="ECO:0000256" key="2">
    <source>
        <dbReference type="ARBA" id="ARBA00022475"/>
    </source>
</evidence>
<keyword evidence="5" id="KW-0547">Nucleotide-binding</keyword>
<dbReference type="Pfam" id="PF23473">
    <property type="entry name" value="LysM3_LYK4_5"/>
    <property type="match status" value="1"/>
</dbReference>
<feature type="domain" description="LysM" evidence="14">
    <location>
        <begin position="184"/>
        <end position="228"/>
    </location>
</feature>
<keyword evidence="16" id="KW-1185">Reference proteome</keyword>
<dbReference type="EMBL" id="KZ451971">
    <property type="protein sequence ID" value="PKA56570.1"/>
    <property type="molecule type" value="Genomic_DNA"/>
</dbReference>
<keyword evidence="8 11" id="KW-0472">Membrane</keyword>
<dbReference type="InterPro" id="IPR052611">
    <property type="entry name" value="Plant_RLK_LysM"/>
</dbReference>
<dbReference type="GO" id="GO:0004672">
    <property type="term" value="F:protein kinase activity"/>
    <property type="evidence" value="ECO:0007669"/>
    <property type="project" value="InterPro"/>
</dbReference>
<dbReference type="InterPro" id="IPR056562">
    <property type="entry name" value="LysM2_CERK1_LYK3_4_5"/>
</dbReference>
<dbReference type="Proteomes" id="UP000236161">
    <property type="component" value="Unassembled WGS sequence"/>
</dbReference>
<feature type="chain" id="PRO_5014144308" evidence="12">
    <location>
        <begin position="22"/>
        <end position="660"/>
    </location>
</feature>
<name>A0A2I0ALY9_9ASPA</name>
<evidence type="ECO:0000256" key="12">
    <source>
        <dbReference type="SAM" id="SignalP"/>
    </source>
</evidence>
<evidence type="ECO:0000256" key="9">
    <source>
        <dbReference type="ARBA" id="ARBA00023157"/>
    </source>
</evidence>
<feature type="region of interest" description="Disordered" evidence="10">
    <location>
        <begin position="234"/>
        <end position="253"/>
    </location>
</feature>
<evidence type="ECO:0000313" key="16">
    <source>
        <dbReference type="Proteomes" id="UP000236161"/>
    </source>
</evidence>
<dbReference type="InterPro" id="IPR001245">
    <property type="entry name" value="Ser-Thr/Tyr_kinase_cat_dom"/>
</dbReference>
<keyword evidence="7 11" id="KW-1133">Transmembrane helix</keyword>
<dbReference type="OrthoDB" id="4062651at2759"/>
<gene>
    <name evidence="15" type="primary">LYK5</name>
    <name evidence="15" type="ORF">AXF42_Ash015343</name>
</gene>
<evidence type="ECO:0000256" key="7">
    <source>
        <dbReference type="ARBA" id="ARBA00022989"/>
    </source>
</evidence>
<evidence type="ECO:0000256" key="10">
    <source>
        <dbReference type="SAM" id="MobiDB-lite"/>
    </source>
</evidence>
<keyword evidence="2" id="KW-1003">Cell membrane</keyword>
<keyword evidence="3 11" id="KW-0812">Transmembrane</keyword>
<dbReference type="STRING" id="1088818.A0A2I0ALY9"/>
<proteinExistence type="predicted"/>
<feature type="signal peptide" evidence="12">
    <location>
        <begin position="1"/>
        <end position="21"/>
    </location>
</feature>
<organism evidence="15 16">
    <name type="scientific">Apostasia shenzhenica</name>
    <dbReference type="NCBI Taxonomy" id="1088818"/>
    <lineage>
        <taxon>Eukaryota</taxon>
        <taxon>Viridiplantae</taxon>
        <taxon>Streptophyta</taxon>
        <taxon>Embryophyta</taxon>
        <taxon>Tracheophyta</taxon>
        <taxon>Spermatophyta</taxon>
        <taxon>Magnoliopsida</taxon>
        <taxon>Liliopsida</taxon>
        <taxon>Asparagales</taxon>
        <taxon>Orchidaceae</taxon>
        <taxon>Apostasioideae</taxon>
        <taxon>Apostasia</taxon>
    </lineage>
</organism>
<dbReference type="InterPro" id="IPR011009">
    <property type="entry name" value="Kinase-like_dom_sf"/>
</dbReference>
<evidence type="ECO:0000256" key="4">
    <source>
        <dbReference type="ARBA" id="ARBA00022729"/>
    </source>
</evidence>
<feature type="transmembrane region" description="Helical" evidence="11">
    <location>
        <begin position="260"/>
        <end position="285"/>
    </location>
</feature>
<dbReference type="PROSITE" id="PS51782">
    <property type="entry name" value="LYSM"/>
    <property type="match status" value="1"/>
</dbReference>
<evidence type="ECO:0000256" key="8">
    <source>
        <dbReference type="ARBA" id="ARBA00023136"/>
    </source>
</evidence>
<dbReference type="InterPro" id="IPR036779">
    <property type="entry name" value="LysM_dom_sf"/>
</dbReference>
<keyword evidence="9" id="KW-1015">Disulfide bond</keyword>
<dbReference type="InterPro" id="IPR000719">
    <property type="entry name" value="Prot_kinase_dom"/>
</dbReference>
<dbReference type="Pfam" id="PF23446">
    <property type="entry name" value="LysM1_NFP_LYK"/>
    <property type="match status" value="1"/>
</dbReference>
<dbReference type="Pfam" id="PF07714">
    <property type="entry name" value="PK_Tyr_Ser-Thr"/>
    <property type="match status" value="1"/>
</dbReference>
<keyword evidence="4 12" id="KW-0732">Signal</keyword>
<comment type="subcellular location">
    <subcellularLocation>
        <location evidence="1">Cell membrane</location>
        <topology evidence="1">Single-pass membrane protein</topology>
    </subcellularLocation>
</comment>
<dbReference type="PANTHER" id="PTHR45927">
    <property type="entry name" value="LYSM-DOMAIN RECEPTOR-LIKE KINASE-RELATED"/>
    <property type="match status" value="1"/>
</dbReference>
<evidence type="ECO:0000259" key="13">
    <source>
        <dbReference type="PROSITE" id="PS50011"/>
    </source>
</evidence>
<keyword evidence="6" id="KW-0067">ATP-binding</keyword>
<dbReference type="PANTHER" id="PTHR45927:SF6">
    <property type="entry name" value="PROTEIN LYK5"/>
    <property type="match status" value="1"/>
</dbReference>
<dbReference type="InterPro" id="IPR018392">
    <property type="entry name" value="LysM"/>
</dbReference>
<dbReference type="SUPFAM" id="SSF56112">
    <property type="entry name" value="Protein kinase-like (PK-like)"/>
    <property type="match status" value="1"/>
</dbReference>
<protein>
    <submittedName>
        <fullName evidence="15">Protein LYK5</fullName>
    </submittedName>
</protein>
<dbReference type="Gene3D" id="3.10.350.10">
    <property type="entry name" value="LysM domain"/>
    <property type="match status" value="1"/>
</dbReference>
<dbReference type="Gene3D" id="1.10.510.10">
    <property type="entry name" value="Transferase(Phosphotransferase) domain 1"/>
    <property type="match status" value="1"/>
</dbReference>
<dbReference type="Gene3D" id="3.30.200.20">
    <property type="entry name" value="Phosphorylase Kinase, domain 1"/>
    <property type="match status" value="1"/>
</dbReference>
<evidence type="ECO:0000256" key="11">
    <source>
        <dbReference type="SAM" id="Phobius"/>
    </source>
</evidence>
<dbReference type="GO" id="GO:0005524">
    <property type="term" value="F:ATP binding"/>
    <property type="evidence" value="ECO:0007669"/>
    <property type="project" value="UniProtKB-KW"/>
</dbReference>
<dbReference type="Pfam" id="PF23472">
    <property type="entry name" value="LysM2_CERK1_LYK3_4_5"/>
    <property type="match status" value="1"/>
</dbReference>
<evidence type="ECO:0000256" key="1">
    <source>
        <dbReference type="ARBA" id="ARBA00004162"/>
    </source>
</evidence>
<feature type="domain" description="Protein kinase" evidence="13">
    <location>
        <begin position="344"/>
        <end position="634"/>
    </location>
</feature>
<dbReference type="PROSITE" id="PS50011">
    <property type="entry name" value="PROTEIN_KINASE_DOM"/>
    <property type="match status" value="1"/>
</dbReference>
<evidence type="ECO:0000256" key="5">
    <source>
        <dbReference type="ARBA" id="ARBA00022741"/>
    </source>
</evidence>
<dbReference type="FunFam" id="1.10.510.10:FF:000468">
    <property type="entry name" value="PTI1-like tyrosine-protein kinase 3"/>
    <property type="match status" value="1"/>
</dbReference>
<dbReference type="GO" id="GO:0005886">
    <property type="term" value="C:plasma membrane"/>
    <property type="evidence" value="ECO:0007669"/>
    <property type="project" value="UniProtKB-SubCell"/>
</dbReference>